<reference evidence="1 2" key="2">
    <citation type="submission" date="2024-10" db="EMBL/GenBank/DDBJ databases">
        <authorList>
            <person name="Ryan C."/>
        </authorList>
    </citation>
    <scope>NUCLEOTIDE SEQUENCE [LARGE SCALE GENOMIC DNA]</scope>
</reference>
<dbReference type="Proteomes" id="UP001497457">
    <property type="component" value="Chromosome 21rd"/>
</dbReference>
<dbReference type="EMBL" id="OZ075131">
    <property type="protein sequence ID" value="CAL4979208.1"/>
    <property type="molecule type" value="Genomic_DNA"/>
</dbReference>
<gene>
    <name evidence="1" type="ORF">URODEC1_LOCUS55162</name>
</gene>
<sequence length="125" mass="14337">MVKTPAAARVDGEIEPVARLNGKPDAKVVEVKIEKVEEDYIEFLRKNPMRRPTPTEDKIILKMYPDDTELRERIRVTDAHANKVADMHEDILRQYDAKGYALVGVEYLDDGTKRLFQVPEQQDAA</sequence>
<accession>A0ABC9AGQ5</accession>
<evidence type="ECO:0000313" key="1">
    <source>
        <dbReference type="EMBL" id="CAL4979208.1"/>
    </source>
</evidence>
<reference evidence="2" key="1">
    <citation type="submission" date="2024-06" db="EMBL/GenBank/DDBJ databases">
        <authorList>
            <person name="Ryan C."/>
        </authorList>
    </citation>
    <scope>NUCLEOTIDE SEQUENCE [LARGE SCALE GENOMIC DNA]</scope>
</reference>
<dbReference type="AlphaFoldDB" id="A0ABC9AGQ5"/>
<name>A0ABC9AGQ5_9POAL</name>
<organism evidence="1 2">
    <name type="scientific">Urochloa decumbens</name>
    <dbReference type="NCBI Taxonomy" id="240449"/>
    <lineage>
        <taxon>Eukaryota</taxon>
        <taxon>Viridiplantae</taxon>
        <taxon>Streptophyta</taxon>
        <taxon>Embryophyta</taxon>
        <taxon>Tracheophyta</taxon>
        <taxon>Spermatophyta</taxon>
        <taxon>Magnoliopsida</taxon>
        <taxon>Liliopsida</taxon>
        <taxon>Poales</taxon>
        <taxon>Poaceae</taxon>
        <taxon>PACMAD clade</taxon>
        <taxon>Panicoideae</taxon>
        <taxon>Panicodae</taxon>
        <taxon>Paniceae</taxon>
        <taxon>Melinidinae</taxon>
        <taxon>Urochloa</taxon>
    </lineage>
</organism>
<evidence type="ECO:0000313" key="2">
    <source>
        <dbReference type="Proteomes" id="UP001497457"/>
    </source>
</evidence>
<protein>
    <submittedName>
        <fullName evidence="1">Uncharacterized protein</fullName>
    </submittedName>
</protein>
<proteinExistence type="predicted"/>
<keyword evidence="2" id="KW-1185">Reference proteome</keyword>